<reference evidence="4 5" key="2">
    <citation type="journal article" date="2013" name="PLoS ONE">
        <title>INDIGO - INtegrated Data Warehouse of MIcrobial GenOmes with Examples from the Red Sea Extremophiles.</title>
        <authorList>
            <person name="Alam I."/>
            <person name="Antunes A."/>
            <person name="Kamau A.A."/>
            <person name="Ba Alawi W."/>
            <person name="Kalkatawi M."/>
            <person name="Stingl U."/>
            <person name="Bajic V.B."/>
        </authorList>
    </citation>
    <scope>NUCLEOTIDE SEQUENCE [LARGE SCALE GENOMIC DNA]</scope>
    <source>
        <strain evidence="4 5">E1L3A</strain>
    </source>
</reference>
<dbReference type="STRING" id="1033802.SSPSH_000662"/>
<evidence type="ECO:0000313" key="4">
    <source>
        <dbReference type="EMBL" id="ERJ20552.1"/>
    </source>
</evidence>
<keyword evidence="4" id="KW-0503">Monooxygenase</keyword>
<evidence type="ECO:0000313" key="5">
    <source>
        <dbReference type="Proteomes" id="UP000006242"/>
    </source>
</evidence>
<proteinExistence type="predicted"/>
<dbReference type="Gene3D" id="3.20.20.70">
    <property type="entry name" value="Aldolase class I"/>
    <property type="match status" value="1"/>
</dbReference>
<organism evidence="4 5">
    <name type="scientific">Salinisphaera shabanensis E1L3A</name>
    <dbReference type="NCBI Taxonomy" id="1033802"/>
    <lineage>
        <taxon>Bacteria</taxon>
        <taxon>Pseudomonadati</taxon>
        <taxon>Pseudomonadota</taxon>
        <taxon>Gammaproteobacteria</taxon>
        <taxon>Salinisphaerales</taxon>
        <taxon>Salinisphaeraceae</taxon>
        <taxon>Salinisphaera</taxon>
    </lineage>
</organism>
<dbReference type="GO" id="GO:0018673">
    <property type="term" value="F:anthraniloyl-CoA monooxygenase activity"/>
    <property type="evidence" value="ECO:0007669"/>
    <property type="project" value="UniProtKB-EC"/>
</dbReference>
<keyword evidence="2 4" id="KW-0560">Oxidoreductase</keyword>
<dbReference type="Pfam" id="PF00724">
    <property type="entry name" value="Oxidored_FMN"/>
    <property type="match status" value="1"/>
</dbReference>
<keyword evidence="5" id="KW-1185">Reference proteome</keyword>
<dbReference type="eggNOG" id="COG1902">
    <property type="taxonomic scope" value="Bacteria"/>
</dbReference>
<evidence type="ECO:0000256" key="2">
    <source>
        <dbReference type="ARBA" id="ARBA00023002"/>
    </source>
</evidence>
<keyword evidence="1" id="KW-0285">Flavoprotein</keyword>
<sequence length="434" mass="47607">MRLREPLVLPCGQTLPNRIAKAAMTEGLADARMNATPALETLYRRWSHGGAGLLITGNVQIDRWDLERPGNVVIDGDADRDALARWAAAAKEGASHVWMQLSHAGRQAPLYCTPRPVAPSPVGLKLLGAYRTPRALTRKGIASVIERFVNAATIAREAGFDGVQIHSAHGYLLSEFLSPVTNRRQDDYGGSLENRARLLLAVVRAVREAVGNDFAIGVKLNSADFQKGGFSNDECIQVVRWLNDCGIDLLEISGGSYEQPRLLGHSGDESQAEAPRQSTRRREAYFLEYAALIRKAASMPLMVTGGFRSRDAMVEALDSGDTDVIGLGRPLCVDPNFVARLFENTTAQAVDPGADLAYGQGMFGPRSSVSALRFVNIFSQMGWYYMQLMRMGRGLEPDWNMALRQGLFGHVRSELSAARRIRSFQKQADTLDAE</sequence>
<dbReference type="InterPro" id="IPR051799">
    <property type="entry name" value="NADH_flavin_oxidoreductase"/>
</dbReference>
<dbReference type="CDD" id="cd04733">
    <property type="entry name" value="OYE_like_2_FMN"/>
    <property type="match status" value="1"/>
</dbReference>
<dbReference type="PANTHER" id="PTHR43656:SF2">
    <property type="entry name" value="BINDING OXIDOREDUCTASE, PUTATIVE (AFU_ORTHOLOGUE AFUA_2G08260)-RELATED"/>
    <property type="match status" value="1"/>
</dbReference>
<gene>
    <name evidence="4" type="ORF">SSPSH_000662</name>
</gene>
<dbReference type="InterPro" id="IPR013785">
    <property type="entry name" value="Aldolase_TIM"/>
</dbReference>
<dbReference type="AlphaFoldDB" id="U2ERC6"/>
<dbReference type="EMBL" id="AFNV02000003">
    <property type="protein sequence ID" value="ERJ20552.1"/>
    <property type="molecule type" value="Genomic_DNA"/>
</dbReference>
<dbReference type="SUPFAM" id="SSF51395">
    <property type="entry name" value="FMN-linked oxidoreductases"/>
    <property type="match status" value="1"/>
</dbReference>
<dbReference type="Proteomes" id="UP000006242">
    <property type="component" value="Unassembled WGS sequence"/>
</dbReference>
<protein>
    <submittedName>
        <fullName evidence="4">Anthraniloyl-CoA monooxygenase protein</fullName>
        <ecNumber evidence="4">1.14.13.40</ecNumber>
    </submittedName>
</protein>
<name>U2ERC6_9GAMM</name>
<evidence type="ECO:0000256" key="1">
    <source>
        <dbReference type="ARBA" id="ARBA00022630"/>
    </source>
</evidence>
<dbReference type="EC" id="1.14.13.40" evidence="4"/>
<comment type="caution">
    <text evidence="4">The sequence shown here is derived from an EMBL/GenBank/DDBJ whole genome shotgun (WGS) entry which is preliminary data.</text>
</comment>
<dbReference type="InterPro" id="IPR001155">
    <property type="entry name" value="OxRdtase_FMN_N"/>
</dbReference>
<dbReference type="PANTHER" id="PTHR43656">
    <property type="entry name" value="BINDING OXIDOREDUCTASE, PUTATIVE (AFU_ORTHOLOGUE AFUA_2G08260)-RELATED"/>
    <property type="match status" value="1"/>
</dbReference>
<reference evidence="4 5" key="1">
    <citation type="journal article" date="2011" name="J. Bacteriol.">
        <title>Genome sequence of Salinisphaera shabanensis, a gammaproteobacterium from the harsh, variable environment of the brine-seawater interface of the Shaban Deep in the Red Sea.</title>
        <authorList>
            <person name="Antunes A."/>
            <person name="Alam I."/>
            <person name="Bajic V.B."/>
            <person name="Stingl U."/>
        </authorList>
    </citation>
    <scope>NUCLEOTIDE SEQUENCE [LARGE SCALE GENOMIC DNA]</scope>
    <source>
        <strain evidence="4 5">E1L3A</strain>
    </source>
</reference>
<dbReference type="GO" id="GO:0010181">
    <property type="term" value="F:FMN binding"/>
    <property type="evidence" value="ECO:0007669"/>
    <property type="project" value="InterPro"/>
</dbReference>
<accession>U2ERC6</accession>
<evidence type="ECO:0000259" key="3">
    <source>
        <dbReference type="Pfam" id="PF00724"/>
    </source>
</evidence>
<feature type="domain" description="NADH:flavin oxidoreductase/NADH oxidase N-terminal" evidence="3">
    <location>
        <begin position="13"/>
        <end position="344"/>
    </location>
</feature>